<evidence type="ECO:0000256" key="1">
    <source>
        <dbReference type="SAM" id="MobiDB-lite"/>
    </source>
</evidence>
<name>A0ABN9R0X2_9DINO</name>
<keyword evidence="4" id="KW-1185">Reference proteome</keyword>
<dbReference type="EMBL" id="CAUYUJ010004987">
    <property type="protein sequence ID" value="CAK0811809.1"/>
    <property type="molecule type" value="Genomic_DNA"/>
</dbReference>
<feature type="chain" id="PRO_5045823550" evidence="2">
    <location>
        <begin position="22"/>
        <end position="137"/>
    </location>
</feature>
<feature type="compositionally biased region" description="Basic and acidic residues" evidence="1">
    <location>
        <begin position="60"/>
        <end position="70"/>
    </location>
</feature>
<feature type="non-terminal residue" evidence="3">
    <location>
        <position position="137"/>
    </location>
</feature>
<protein>
    <submittedName>
        <fullName evidence="3">Uncharacterized protein</fullName>
    </submittedName>
</protein>
<evidence type="ECO:0000256" key="2">
    <source>
        <dbReference type="SAM" id="SignalP"/>
    </source>
</evidence>
<gene>
    <name evidence="3" type="ORF">PCOR1329_LOCUS16292</name>
</gene>
<organism evidence="3 4">
    <name type="scientific">Prorocentrum cordatum</name>
    <dbReference type="NCBI Taxonomy" id="2364126"/>
    <lineage>
        <taxon>Eukaryota</taxon>
        <taxon>Sar</taxon>
        <taxon>Alveolata</taxon>
        <taxon>Dinophyceae</taxon>
        <taxon>Prorocentrales</taxon>
        <taxon>Prorocentraceae</taxon>
        <taxon>Prorocentrum</taxon>
    </lineage>
</organism>
<evidence type="ECO:0000313" key="3">
    <source>
        <dbReference type="EMBL" id="CAK0811809.1"/>
    </source>
</evidence>
<comment type="caution">
    <text evidence="3">The sequence shown here is derived from an EMBL/GenBank/DDBJ whole genome shotgun (WGS) entry which is preliminary data.</text>
</comment>
<sequence>MLARAPAAVLALLLGAGGLKLQDPGPEPGGAALGQASGELAATEEAAWPGLFGSPRRTRRQADASEGLVKRAAPEQTGRIAVLVSGSVKGLLLTPLLANVVRANAVKGLEVDLYFGLKEALPGATKREEVLRVRGQL</sequence>
<proteinExistence type="predicted"/>
<evidence type="ECO:0000313" key="4">
    <source>
        <dbReference type="Proteomes" id="UP001189429"/>
    </source>
</evidence>
<feature type="signal peptide" evidence="2">
    <location>
        <begin position="1"/>
        <end position="21"/>
    </location>
</feature>
<feature type="region of interest" description="Disordered" evidence="1">
    <location>
        <begin position="51"/>
        <end position="70"/>
    </location>
</feature>
<keyword evidence="2" id="KW-0732">Signal</keyword>
<dbReference type="Proteomes" id="UP001189429">
    <property type="component" value="Unassembled WGS sequence"/>
</dbReference>
<accession>A0ABN9R0X2</accession>
<reference evidence="3" key="1">
    <citation type="submission" date="2023-10" db="EMBL/GenBank/DDBJ databases">
        <authorList>
            <person name="Chen Y."/>
            <person name="Shah S."/>
            <person name="Dougan E. K."/>
            <person name="Thang M."/>
            <person name="Chan C."/>
        </authorList>
    </citation>
    <scope>NUCLEOTIDE SEQUENCE [LARGE SCALE GENOMIC DNA]</scope>
</reference>